<proteinExistence type="predicted"/>
<keyword evidence="1" id="KW-1133">Transmembrane helix</keyword>
<protein>
    <submittedName>
        <fullName evidence="2">Uncharacterized protein involved in response to NO</fullName>
    </submittedName>
</protein>
<dbReference type="STRING" id="337701.SAMN05444398_111124"/>
<evidence type="ECO:0000313" key="2">
    <source>
        <dbReference type="EMBL" id="SHM20967.1"/>
    </source>
</evidence>
<feature type="transmembrane region" description="Helical" evidence="1">
    <location>
        <begin position="87"/>
        <end position="107"/>
    </location>
</feature>
<keyword evidence="3" id="KW-1185">Reference proteome</keyword>
<keyword evidence="1" id="KW-0812">Transmembrane</keyword>
<feature type="transmembrane region" description="Helical" evidence="1">
    <location>
        <begin position="331"/>
        <end position="348"/>
    </location>
</feature>
<feature type="transmembrane region" description="Helical" evidence="1">
    <location>
        <begin position="298"/>
        <end position="319"/>
    </location>
</feature>
<feature type="transmembrane region" description="Helical" evidence="1">
    <location>
        <begin position="113"/>
        <end position="130"/>
    </location>
</feature>
<evidence type="ECO:0000313" key="3">
    <source>
        <dbReference type="Proteomes" id="UP000183974"/>
    </source>
</evidence>
<evidence type="ECO:0000256" key="1">
    <source>
        <dbReference type="SAM" id="Phobius"/>
    </source>
</evidence>
<dbReference type="Pfam" id="PF05940">
    <property type="entry name" value="NnrS"/>
    <property type="match status" value="1"/>
</dbReference>
<dbReference type="AlphaFoldDB" id="A0A1M7GYG0"/>
<feature type="transmembrane region" description="Helical" evidence="1">
    <location>
        <begin position="142"/>
        <end position="158"/>
    </location>
</feature>
<accession>A0A1M7GYG0</accession>
<keyword evidence="1" id="KW-0472">Membrane</keyword>
<gene>
    <name evidence="2" type="ORF">SAMN05444398_111124</name>
</gene>
<feature type="transmembrane region" description="Helical" evidence="1">
    <location>
        <begin position="211"/>
        <end position="231"/>
    </location>
</feature>
<organism evidence="2 3">
    <name type="scientific">Roseovarius pacificus</name>
    <dbReference type="NCBI Taxonomy" id="337701"/>
    <lineage>
        <taxon>Bacteria</taxon>
        <taxon>Pseudomonadati</taxon>
        <taxon>Pseudomonadota</taxon>
        <taxon>Alphaproteobacteria</taxon>
        <taxon>Rhodobacterales</taxon>
        <taxon>Roseobacteraceae</taxon>
        <taxon>Roseovarius</taxon>
    </lineage>
</organism>
<dbReference type="InterPro" id="IPR010266">
    <property type="entry name" value="NnrS"/>
</dbReference>
<feature type="transmembrane region" description="Helical" evidence="1">
    <location>
        <begin position="266"/>
        <end position="292"/>
    </location>
</feature>
<feature type="transmembrane region" description="Helical" evidence="1">
    <location>
        <begin position="58"/>
        <end position="75"/>
    </location>
</feature>
<dbReference type="Proteomes" id="UP000183974">
    <property type="component" value="Unassembled WGS sequence"/>
</dbReference>
<feature type="transmembrane region" description="Helical" evidence="1">
    <location>
        <begin position="170"/>
        <end position="190"/>
    </location>
</feature>
<feature type="transmembrane region" description="Helical" evidence="1">
    <location>
        <begin position="20"/>
        <end position="38"/>
    </location>
</feature>
<feature type="transmembrane region" description="Helical" evidence="1">
    <location>
        <begin position="360"/>
        <end position="379"/>
    </location>
</feature>
<reference evidence="2 3" key="1">
    <citation type="submission" date="2016-11" db="EMBL/GenBank/DDBJ databases">
        <authorList>
            <person name="Jaros S."/>
            <person name="Januszkiewicz K."/>
            <person name="Wedrychowicz H."/>
        </authorList>
    </citation>
    <scope>NUCLEOTIDE SEQUENCE [LARGE SCALE GENOMIC DNA]</scope>
    <source>
        <strain evidence="2 3">DSM 29589</strain>
    </source>
</reference>
<dbReference type="EMBL" id="FRBR01000011">
    <property type="protein sequence ID" value="SHM20967.1"/>
    <property type="molecule type" value="Genomic_DNA"/>
</dbReference>
<dbReference type="RefSeq" id="WP_073036047.1">
    <property type="nucleotide sequence ID" value="NZ_BMLR01000012.1"/>
</dbReference>
<feature type="transmembrane region" description="Helical" evidence="1">
    <location>
        <begin position="237"/>
        <end position="254"/>
    </location>
</feature>
<sequence length="399" mass="42223">MTRSAYDGPALFSYGFRPFFLVATAYALGVVPVWLLIWRGSIPLNGHLAPVSWHVHEMLFGYGAAVVAGFLFTAVPNWTGRMPTRGWPLMTLLALWIFGRLACAGVLGLPPTAVMGVDVAFLAAVAAMVTREIVAGRNWRNLKVLVPVTLLMGANAMHHVEAMQYGTAPYAERAGIATLVFLITLIGGRITPSFTRNWLARTGSPGRPAPFGIFDAVSLIVGAGALVLWTITPQTQVTGIALAVAAGLHLLRLLRWLGIFTLGSPLLTMLHISYAFIPLGLAAASLAAFGLAEQATPSHLLGIGAIGGMTLAVMMRATLGHTGRELVSGPILNLAFVAIAGAALARIAGSSDVFPGIDGIHLAAALWTLGFGMALRRLLPWLVQPRVQPRRPSRAPGRA</sequence>
<name>A0A1M7GYG0_9RHOB</name>